<sequence>MHRNGVSYRHNRATFTSTGEGFACKWLRTSSLWISTDWHGKAGEGEYPGRASTLYILNGRRVSSLVIPYGSNAATRCSGGCRGGSKMVFVNVLQKVCRNTESLRQNASTCFQGAYILSPRRVTTKWPPICSRFGSFLIAYVLHRFLPATSSFDDGYKFPATERAGQCSLKVECCHRGHEFYGENYEYHTGQDSFWFRRFSSYDD</sequence>
<evidence type="ECO:0000313" key="2">
    <source>
        <dbReference type="Proteomes" id="UP000886501"/>
    </source>
</evidence>
<keyword evidence="2" id="KW-1185">Reference proteome</keyword>
<dbReference type="EMBL" id="MU118074">
    <property type="protein sequence ID" value="KAF9645917.1"/>
    <property type="molecule type" value="Genomic_DNA"/>
</dbReference>
<reference evidence="1" key="2">
    <citation type="journal article" date="2020" name="Nat. Commun.">
        <title>Large-scale genome sequencing of mycorrhizal fungi provides insights into the early evolution of symbiotic traits.</title>
        <authorList>
            <person name="Miyauchi S."/>
            <person name="Kiss E."/>
            <person name="Kuo A."/>
            <person name="Drula E."/>
            <person name="Kohler A."/>
            <person name="Sanchez-Garcia M."/>
            <person name="Morin E."/>
            <person name="Andreopoulos B."/>
            <person name="Barry K.W."/>
            <person name="Bonito G."/>
            <person name="Buee M."/>
            <person name="Carver A."/>
            <person name="Chen C."/>
            <person name="Cichocki N."/>
            <person name="Clum A."/>
            <person name="Culley D."/>
            <person name="Crous P.W."/>
            <person name="Fauchery L."/>
            <person name="Girlanda M."/>
            <person name="Hayes R.D."/>
            <person name="Keri Z."/>
            <person name="LaButti K."/>
            <person name="Lipzen A."/>
            <person name="Lombard V."/>
            <person name="Magnuson J."/>
            <person name="Maillard F."/>
            <person name="Murat C."/>
            <person name="Nolan M."/>
            <person name="Ohm R.A."/>
            <person name="Pangilinan J."/>
            <person name="Pereira M.F."/>
            <person name="Perotto S."/>
            <person name="Peter M."/>
            <person name="Pfister S."/>
            <person name="Riley R."/>
            <person name="Sitrit Y."/>
            <person name="Stielow J.B."/>
            <person name="Szollosi G."/>
            <person name="Zifcakova L."/>
            <person name="Stursova M."/>
            <person name="Spatafora J.W."/>
            <person name="Tedersoo L."/>
            <person name="Vaario L.M."/>
            <person name="Yamada A."/>
            <person name="Yan M."/>
            <person name="Wang P."/>
            <person name="Xu J."/>
            <person name="Bruns T."/>
            <person name="Baldrian P."/>
            <person name="Vilgalys R."/>
            <person name="Dunand C."/>
            <person name="Henrissat B."/>
            <person name="Grigoriev I.V."/>
            <person name="Hibbett D."/>
            <person name="Nagy L.G."/>
            <person name="Martin F.M."/>
        </authorList>
    </citation>
    <scope>NUCLEOTIDE SEQUENCE</scope>
    <source>
        <strain evidence="1">P2</strain>
    </source>
</reference>
<gene>
    <name evidence="1" type="ORF">BDM02DRAFT_389155</name>
</gene>
<protein>
    <submittedName>
        <fullName evidence="1">Uncharacterized protein</fullName>
    </submittedName>
</protein>
<accession>A0ACB6Z8Q3</accession>
<name>A0ACB6Z8Q3_THEGA</name>
<dbReference type="Proteomes" id="UP000886501">
    <property type="component" value="Unassembled WGS sequence"/>
</dbReference>
<reference evidence="1" key="1">
    <citation type="submission" date="2019-10" db="EMBL/GenBank/DDBJ databases">
        <authorList>
            <consortium name="DOE Joint Genome Institute"/>
            <person name="Kuo A."/>
            <person name="Miyauchi S."/>
            <person name="Kiss E."/>
            <person name="Drula E."/>
            <person name="Kohler A."/>
            <person name="Sanchez-Garcia M."/>
            <person name="Andreopoulos B."/>
            <person name="Barry K.W."/>
            <person name="Bonito G."/>
            <person name="Buee M."/>
            <person name="Carver A."/>
            <person name="Chen C."/>
            <person name="Cichocki N."/>
            <person name="Clum A."/>
            <person name="Culley D."/>
            <person name="Crous P.W."/>
            <person name="Fauchery L."/>
            <person name="Girlanda M."/>
            <person name="Hayes R."/>
            <person name="Keri Z."/>
            <person name="Labutti K."/>
            <person name="Lipzen A."/>
            <person name="Lombard V."/>
            <person name="Magnuson J."/>
            <person name="Maillard F."/>
            <person name="Morin E."/>
            <person name="Murat C."/>
            <person name="Nolan M."/>
            <person name="Ohm R."/>
            <person name="Pangilinan J."/>
            <person name="Pereira M."/>
            <person name="Perotto S."/>
            <person name="Peter M."/>
            <person name="Riley R."/>
            <person name="Sitrit Y."/>
            <person name="Stielow B."/>
            <person name="Szollosi G."/>
            <person name="Zifcakova L."/>
            <person name="Stursova M."/>
            <person name="Spatafora J.W."/>
            <person name="Tedersoo L."/>
            <person name="Vaario L.-M."/>
            <person name="Yamada A."/>
            <person name="Yan M."/>
            <person name="Wang P."/>
            <person name="Xu J."/>
            <person name="Bruns T."/>
            <person name="Baldrian P."/>
            <person name="Vilgalys R."/>
            <person name="Henrissat B."/>
            <person name="Grigoriev I.V."/>
            <person name="Hibbett D."/>
            <person name="Nagy L.G."/>
            <person name="Martin F.M."/>
        </authorList>
    </citation>
    <scope>NUCLEOTIDE SEQUENCE</scope>
    <source>
        <strain evidence="1">P2</strain>
    </source>
</reference>
<organism evidence="1 2">
    <name type="scientific">Thelephora ganbajun</name>
    <name type="common">Ganba fungus</name>
    <dbReference type="NCBI Taxonomy" id="370292"/>
    <lineage>
        <taxon>Eukaryota</taxon>
        <taxon>Fungi</taxon>
        <taxon>Dikarya</taxon>
        <taxon>Basidiomycota</taxon>
        <taxon>Agaricomycotina</taxon>
        <taxon>Agaricomycetes</taxon>
        <taxon>Thelephorales</taxon>
        <taxon>Thelephoraceae</taxon>
        <taxon>Thelephora</taxon>
    </lineage>
</organism>
<proteinExistence type="predicted"/>
<comment type="caution">
    <text evidence="1">The sequence shown here is derived from an EMBL/GenBank/DDBJ whole genome shotgun (WGS) entry which is preliminary data.</text>
</comment>
<evidence type="ECO:0000313" key="1">
    <source>
        <dbReference type="EMBL" id="KAF9645917.1"/>
    </source>
</evidence>